<proteinExistence type="predicted"/>
<dbReference type="EMBL" id="JBBPBM010000021">
    <property type="protein sequence ID" value="KAK8549042.1"/>
    <property type="molecule type" value="Genomic_DNA"/>
</dbReference>
<evidence type="ECO:0000313" key="1">
    <source>
        <dbReference type="EMBL" id="KAK8549042.1"/>
    </source>
</evidence>
<name>A0ABR2DYJ4_9ROSI</name>
<reference evidence="1 2" key="1">
    <citation type="journal article" date="2024" name="G3 (Bethesda)">
        <title>Genome assembly of Hibiscus sabdariffa L. provides insights into metabolisms of medicinal natural products.</title>
        <authorList>
            <person name="Kim T."/>
        </authorList>
    </citation>
    <scope>NUCLEOTIDE SEQUENCE [LARGE SCALE GENOMIC DNA]</scope>
    <source>
        <strain evidence="1">TK-2024</strain>
        <tissue evidence="1">Old leaves</tissue>
    </source>
</reference>
<gene>
    <name evidence="1" type="ORF">V6N12_061942</name>
</gene>
<protein>
    <submittedName>
        <fullName evidence="1">Uncharacterized protein</fullName>
    </submittedName>
</protein>
<comment type="caution">
    <text evidence="1">The sequence shown here is derived from an EMBL/GenBank/DDBJ whole genome shotgun (WGS) entry which is preliminary data.</text>
</comment>
<dbReference type="Proteomes" id="UP001472677">
    <property type="component" value="Unassembled WGS sequence"/>
</dbReference>
<accession>A0ABR2DYJ4</accession>
<evidence type="ECO:0000313" key="2">
    <source>
        <dbReference type="Proteomes" id="UP001472677"/>
    </source>
</evidence>
<keyword evidence="2" id="KW-1185">Reference proteome</keyword>
<organism evidence="1 2">
    <name type="scientific">Hibiscus sabdariffa</name>
    <name type="common">roselle</name>
    <dbReference type="NCBI Taxonomy" id="183260"/>
    <lineage>
        <taxon>Eukaryota</taxon>
        <taxon>Viridiplantae</taxon>
        <taxon>Streptophyta</taxon>
        <taxon>Embryophyta</taxon>
        <taxon>Tracheophyta</taxon>
        <taxon>Spermatophyta</taxon>
        <taxon>Magnoliopsida</taxon>
        <taxon>eudicotyledons</taxon>
        <taxon>Gunneridae</taxon>
        <taxon>Pentapetalae</taxon>
        <taxon>rosids</taxon>
        <taxon>malvids</taxon>
        <taxon>Malvales</taxon>
        <taxon>Malvaceae</taxon>
        <taxon>Malvoideae</taxon>
        <taxon>Hibiscus</taxon>
    </lineage>
</organism>
<sequence length="127" mass="13579">MVYYSAHVPSNMVTQVQLPTHFVHTGVPHTAHQIQPSPSFPAQSPSYYAPVSLQVASGVPGSNHVTQFVPQTTAASSVVTPQASVPQALISTLEVVDDNGWYPDSRATHDLIKDLNNLQIGSTYPGT</sequence>